<evidence type="ECO:0000256" key="1">
    <source>
        <dbReference type="SAM" id="MobiDB-lite"/>
    </source>
</evidence>
<dbReference type="Pfam" id="PF12804">
    <property type="entry name" value="NTP_transf_3"/>
    <property type="match status" value="1"/>
</dbReference>
<proteinExistence type="predicted"/>
<accession>A0A927PZ44</accession>
<feature type="compositionally biased region" description="Gly residues" evidence="1">
    <location>
        <begin position="30"/>
        <end position="41"/>
    </location>
</feature>
<feature type="domain" description="MobA-like NTP transferase" evidence="2">
    <location>
        <begin position="48"/>
        <end position="202"/>
    </location>
</feature>
<evidence type="ECO:0000313" key="3">
    <source>
        <dbReference type="EMBL" id="MBD8868410.1"/>
    </source>
</evidence>
<dbReference type="GO" id="GO:0016779">
    <property type="term" value="F:nucleotidyltransferase activity"/>
    <property type="evidence" value="ECO:0007669"/>
    <property type="project" value="UniProtKB-ARBA"/>
</dbReference>
<dbReference type="Gene3D" id="3.90.550.10">
    <property type="entry name" value="Spore Coat Polysaccharide Biosynthesis Protein SpsA, Chain A"/>
    <property type="match status" value="1"/>
</dbReference>
<dbReference type="InterPro" id="IPR029044">
    <property type="entry name" value="Nucleotide-diphossugar_trans"/>
</dbReference>
<gene>
    <name evidence="3" type="ORF">IE331_02135</name>
</gene>
<dbReference type="SUPFAM" id="SSF53448">
    <property type="entry name" value="Nucleotide-diphospho-sugar transferases"/>
    <property type="match status" value="1"/>
</dbReference>
<dbReference type="InterPro" id="IPR025877">
    <property type="entry name" value="MobA-like_NTP_Trfase"/>
</dbReference>
<feature type="region of interest" description="Disordered" evidence="1">
    <location>
        <begin position="17"/>
        <end position="41"/>
    </location>
</feature>
<dbReference type="PANTHER" id="PTHR43777:SF1">
    <property type="entry name" value="MOLYBDENUM COFACTOR CYTIDYLYLTRANSFERASE"/>
    <property type="match status" value="1"/>
</dbReference>
<evidence type="ECO:0000313" key="4">
    <source>
        <dbReference type="Proteomes" id="UP000616839"/>
    </source>
</evidence>
<protein>
    <submittedName>
        <fullName evidence="3">Nucleotidyltransferase family protein</fullName>
    </submittedName>
</protein>
<reference evidence="3" key="1">
    <citation type="submission" date="2020-09" db="EMBL/GenBank/DDBJ databases">
        <title>Nocardioides sp. strain MJB4 16S ribosomal RNA gene Genome sequencing and assembly.</title>
        <authorList>
            <person name="Kim I."/>
        </authorList>
    </citation>
    <scope>NUCLEOTIDE SEQUENCE</scope>
    <source>
        <strain evidence="3">MJB4</strain>
    </source>
</reference>
<comment type="caution">
    <text evidence="3">The sequence shown here is derived from an EMBL/GenBank/DDBJ whole genome shotgun (WGS) entry which is preliminary data.</text>
</comment>
<dbReference type="CDD" id="cd04182">
    <property type="entry name" value="GT_2_like_f"/>
    <property type="match status" value="1"/>
</dbReference>
<dbReference type="Proteomes" id="UP000616839">
    <property type="component" value="Unassembled WGS sequence"/>
</dbReference>
<evidence type="ECO:0000259" key="2">
    <source>
        <dbReference type="Pfam" id="PF12804"/>
    </source>
</evidence>
<organism evidence="3 4">
    <name type="scientific">Nocardioides donggukensis</name>
    <dbReference type="NCBI Taxonomy" id="2774019"/>
    <lineage>
        <taxon>Bacteria</taxon>
        <taxon>Bacillati</taxon>
        <taxon>Actinomycetota</taxon>
        <taxon>Actinomycetes</taxon>
        <taxon>Propionibacteriales</taxon>
        <taxon>Nocardioidaceae</taxon>
        <taxon>Nocardioides</taxon>
    </lineage>
</organism>
<sequence length="222" mass="22739">MTRARADSRWSLTSPLCVGDGERASRGRGRSAGPGGPGWHSGGVQVHGLLLAAGAGRRMGRPKALVDDWLSRGVRALRVGGCDPVTVVLGAASDEAVARLGDDLAMVVVATDWAEGMGASLRAGLAALSPLDAVLVTLVDLPDVGADVIARLLAAPVGATTLRRAAYDGIPGHPVLLGRDHWAGVAESATGDRGARDYLAAREVEVVECGDLATGRDVDRPS</sequence>
<name>A0A927PZ44_9ACTN</name>
<dbReference type="PANTHER" id="PTHR43777">
    <property type="entry name" value="MOLYBDENUM COFACTOR CYTIDYLYLTRANSFERASE"/>
    <property type="match status" value="1"/>
</dbReference>
<dbReference type="AlphaFoldDB" id="A0A927PZ44"/>
<keyword evidence="4" id="KW-1185">Reference proteome</keyword>
<dbReference type="EMBL" id="JACYXZ010000001">
    <property type="protein sequence ID" value="MBD8868410.1"/>
    <property type="molecule type" value="Genomic_DNA"/>
</dbReference>